<sequence>MSPRKPAVLRDSGGDQTLREHLVATAARLIAERGSTGLTVRGIAREAKVADGVLYNHFADKEELLALALRAHVHTVMHGAGEVPRAGDSTVEDNLRAYVTRGLNVLTQILPVFAGVVAQHKILAHFASAHAPGTERGGLRAVLADYLRAEQQLGRLSPDAKVDAAATMMMGACHELILPRLFHPGPGAVQLEVPPGFVDDVVSTVLDGIAPRP</sequence>
<dbReference type="RefSeq" id="WP_165254570.1">
    <property type="nucleotide sequence ID" value="NZ_JAAKZY010000005.1"/>
</dbReference>
<organism evidence="6 7">
    <name type="scientific">Streptomyces scabichelini</name>
    <dbReference type="NCBI Taxonomy" id="2711217"/>
    <lineage>
        <taxon>Bacteria</taxon>
        <taxon>Bacillati</taxon>
        <taxon>Actinomycetota</taxon>
        <taxon>Actinomycetes</taxon>
        <taxon>Kitasatosporales</taxon>
        <taxon>Streptomycetaceae</taxon>
        <taxon>Streptomyces</taxon>
    </lineage>
</organism>
<evidence type="ECO:0000256" key="3">
    <source>
        <dbReference type="ARBA" id="ARBA00023163"/>
    </source>
</evidence>
<evidence type="ECO:0000313" key="7">
    <source>
        <dbReference type="Proteomes" id="UP000472335"/>
    </source>
</evidence>
<dbReference type="Pfam" id="PF00440">
    <property type="entry name" value="TetR_N"/>
    <property type="match status" value="1"/>
</dbReference>
<dbReference type="InterPro" id="IPR001647">
    <property type="entry name" value="HTH_TetR"/>
</dbReference>
<protein>
    <submittedName>
        <fullName evidence="6">TetR/AcrR family transcriptional regulator</fullName>
    </submittedName>
</protein>
<dbReference type="InterPro" id="IPR009057">
    <property type="entry name" value="Homeodomain-like_sf"/>
</dbReference>
<dbReference type="GO" id="GO:0003700">
    <property type="term" value="F:DNA-binding transcription factor activity"/>
    <property type="evidence" value="ECO:0007669"/>
    <property type="project" value="TreeGrafter"/>
</dbReference>
<feature type="domain" description="HTH tetR-type" evidence="5">
    <location>
        <begin position="16"/>
        <end position="76"/>
    </location>
</feature>
<name>A0A6G4UY53_9ACTN</name>
<reference evidence="6 7" key="1">
    <citation type="submission" date="2020-02" db="EMBL/GenBank/DDBJ databases">
        <title>Whole-genome analyses of novel actinobacteria.</title>
        <authorList>
            <person name="Sahin N."/>
            <person name="Gencbay T."/>
        </authorList>
    </citation>
    <scope>NUCLEOTIDE SEQUENCE [LARGE SCALE GENOMIC DNA]</scope>
    <source>
        <strain evidence="6 7">HC44</strain>
    </source>
</reference>
<dbReference type="Proteomes" id="UP000472335">
    <property type="component" value="Unassembled WGS sequence"/>
</dbReference>
<dbReference type="GO" id="GO:0000976">
    <property type="term" value="F:transcription cis-regulatory region binding"/>
    <property type="evidence" value="ECO:0007669"/>
    <property type="project" value="TreeGrafter"/>
</dbReference>
<evidence type="ECO:0000256" key="2">
    <source>
        <dbReference type="ARBA" id="ARBA00023125"/>
    </source>
</evidence>
<gene>
    <name evidence="6" type="ORF">G5C60_02985</name>
</gene>
<proteinExistence type="predicted"/>
<evidence type="ECO:0000259" key="5">
    <source>
        <dbReference type="PROSITE" id="PS50977"/>
    </source>
</evidence>
<comment type="caution">
    <text evidence="6">The sequence shown here is derived from an EMBL/GenBank/DDBJ whole genome shotgun (WGS) entry which is preliminary data.</text>
</comment>
<keyword evidence="1" id="KW-0805">Transcription regulation</keyword>
<accession>A0A6G4UY53</accession>
<dbReference type="PROSITE" id="PS01081">
    <property type="entry name" value="HTH_TETR_1"/>
    <property type="match status" value="1"/>
</dbReference>
<dbReference type="Gene3D" id="1.10.10.60">
    <property type="entry name" value="Homeodomain-like"/>
    <property type="match status" value="1"/>
</dbReference>
<feature type="DNA-binding region" description="H-T-H motif" evidence="4">
    <location>
        <begin position="39"/>
        <end position="58"/>
    </location>
</feature>
<evidence type="ECO:0000313" key="6">
    <source>
        <dbReference type="EMBL" id="NGO06656.1"/>
    </source>
</evidence>
<dbReference type="EMBL" id="JAAKZY010000005">
    <property type="protein sequence ID" value="NGO06656.1"/>
    <property type="molecule type" value="Genomic_DNA"/>
</dbReference>
<dbReference type="PANTHER" id="PTHR30055:SF234">
    <property type="entry name" value="HTH-TYPE TRANSCRIPTIONAL REGULATOR BETI"/>
    <property type="match status" value="1"/>
</dbReference>
<dbReference type="SUPFAM" id="SSF46689">
    <property type="entry name" value="Homeodomain-like"/>
    <property type="match status" value="1"/>
</dbReference>
<dbReference type="InterPro" id="IPR036271">
    <property type="entry name" value="Tet_transcr_reg_TetR-rel_C_sf"/>
</dbReference>
<evidence type="ECO:0000256" key="1">
    <source>
        <dbReference type="ARBA" id="ARBA00023015"/>
    </source>
</evidence>
<dbReference type="PRINTS" id="PR00455">
    <property type="entry name" value="HTHTETR"/>
</dbReference>
<dbReference type="PANTHER" id="PTHR30055">
    <property type="entry name" value="HTH-TYPE TRANSCRIPTIONAL REGULATOR RUTR"/>
    <property type="match status" value="1"/>
</dbReference>
<dbReference type="PROSITE" id="PS50977">
    <property type="entry name" value="HTH_TETR_2"/>
    <property type="match status" value="1"/>
</dbReference>
<keyword evidence="2 4" id="KW-0238">DNA-binding</keyword>
<keyword evidence="7" id="KW-1185">Reference proteome</keyword>
<keyword evidence="3" id="KW-0804">Transcription</keyword>
<dbReference type="AlphaFoldDB" id="A0A6G4UY53"/>
<dbReference type="Gene3D" id="1.10.357.10">
    <property type="entry name" value="Tetracycline Repressor, domain 2"/>
    <property type="match status" value="1"/>
</dbReference>
<dbReference type="InterPro" id="IPR050109">
    <property type="entry name" value="HTH-type_TetR-like_transc_reg"/>
</dbReference>
<evidence type="ECO:0000256" key="4">
    <source>
        <dbReference type="PROSITE-ProRule" id="PRU00335"/>
    </source>
</evidence>
<dbReference type="InterPro" id="IPR023772">
    <property type="entry name" value="DNA-bd_HTH_TetR-type_CS"/>
</dbReference>
<dbReference type="SUPFAM" id="SSF48498">
    <property type="entry name" value="Tetracyclin repressor-like, C-terminal domain"/>
    <property type="match status" value="1"/>
</dbReference>